<dbReference type="SUPFAM" id="SSF46785">
    <property type="entry name" value="Winged helix' DNA-binding domain"/>
    <property type="match status" value="1"/>
</dbReference>
<dbReference type="InterPro" id="IPR052509">
    <property type="entry name" value="Metal_resp_DNA-bind_regulator"/>
</dbReference>
<dbReference type="RefSeq" id="WP_405280886.1">
    <property type="nucleotide sequence ID" value="NZ_CP144380.1"/>
</dbReference>
<reference evidence="2 3" key="1">
    <citation type="submission" date="2024-02" db="EMBL/GenBank/DDBJ databases">
        <title>A novel Gemmatimonadota bacterium.</title>
        <authorList>
            <person name="Du Z.-J."/>
            <person name="Ye Y.-Q."/>
        </authorList>
    </citation>
    <scope>NUCLEOTIDE SEQUENCE [LARGE SCALE GENOMIC DNA]</scope>
    <source>
        <strain evidence="2 3">DH-20</strain>
    </source>
</reference>
<name>A0ABU9EB12_9BACT</name>
<dbReference type="EMBL" id="JBBHLI010000008">
    <property type="protein sequence ID" value="MEK9501927.1"/>
    <property type="molecule type" value="Genomic_DNA"/>
</dbReference>
<dbReference type="Gene3D" id="1.10.10.10">
    <property type="entry name" value="Winged helix-like DNA-binding domain superfamily/Winged helix DNA-binding domain"/>
    <property type="match status" value="1"/>
</dbReference>
<evidence type="ECO:0000313" key="3">
    <source>
        <dbReference type="Proteomes" id="UP001484239"/>
    </source>
</evidence>
<dbReference type="InterPro" id="IPR036388">
    <property type="entry name" value="WH-like_DNA-bd_sf"/>
</dbReference>
<dbReference type="Pfam" id="PF03551">
    <property type="entry name" value="PadR"/>
    <property type="match status" value="1"/>
</dbReference>
<gene>
    <name evidence="2" type="ORF">WI372_13120</name>
</gene>
<evidence type="ECO:0000313" key="2">
    <source>
        <dbReference type="EMBL" id="MEK9501927.1"/>
    </source>
</evidence>
<dbReference type="Proteomes" id="UP001484239">
    <property type="component" value="Unassembled WGS sequence"/>
</dbReference>
<organism evidence="2 3">
    <name type="scientific">Gaopeijia maritima</name>
    <dbReference type="NCBI Taxonomy" id="3119007"/>
    <lineage>
        <taxon>Bacteria</taxon>
        <taxon>Pseudomonadati</taxon>
        <taxon>Gemmatimonadota</taxon>
        <taxon>Longimicrobiia</taxon>
        <taxon>Gaopeijiales</taxon>
        <taxon>Gaopeijiaceae</taxon>
        <taxon>Gaopeijia</taxon>
    </lineage>
</organism>
<dbReference type="InterPro" id="IPR036390">
    <property type="entry name" value="WH_DNA-bd_sf"/>
</dbReference>
<sequence>MDAHDTPLKANRFQVLLALSEGPLHGFAIREVVEERTNGGMILWPATLYGVLRDLAEVGWIAELEGAEAPDDDARRKYYELTPDGRGRLLDEARRLEGWAAAARAGLRPEESG</sequence>
<comment type="caution">
    <text evidence="2">The sequence shown here is derived from an EMBL/GenBank/DDBJ whole genome shotgun (WGS) entry which is preliminary data.</text>
</comment>
<dbReference type="PANTHER" id="PTHR33169">
    <property type="entry name" value="PADR-FAMILY TRANSCRIPTIONAL REGULATOR"/>
    <property type="match status" value="1"/>
</dbReference>
<evidence type="ECO:0000259" key="1">
    <source>
        <dbReference type="Pfam" id="PF03551"/>
    </source>
</evidence>
<feature type="domain" description="Transcription regulator PadR N-terminal" evidence="1">
    <location>
        <begin position="15"/>
        <end position="89"/>
    </location>
</feature>
<dbReference type="InterPro" id="IPR005149">
    <property type="entry name" value="Tscrpt_reg_PadR_N"/>
</dbReference>
<proteinExistence type="predicted"/>
<accession>A0ABU9EB12</accession>
<protein>
    <submittedName>
        <fullName evidence="2">PadR family transcriptional regulator</fullName>
    </submittedName>
</protein>
<keyword evidence="3" id="KW-1185">Reference proteome</keyword>
<dbReference type="PANTHER" id="PTHR33169:SF13">
    <property type="entry name" value="PADR-FAMILY TRANSCRIPTIONAL REGULATOR"/>
    <property type="match status" value="1"/>
</dbReference>